<proteinExistence type="predicted"/>
<dbReference type="EMBL" id="MFAF01000004">
    <property type="protein sequence ID" value="OGD79676.1"/>
    <property type="molecule type" value="Genomic_DNA"/>
</dbReference>
<dbReference type="InterPro" id="IPR000891">
    <property type="entry name" value="PYR_CT"/>
</dbReference>
<feature type="domain" description="Pyruvate carboxyltransferase" evidence="2">
    <location>
        <begin position="58"/>
        <end position="328"/>
    </location>
</feature>
<organism evidence="3 4">
    <name type="scientific">Candidatus Coatesbacteria bacterium RBG_13_66_14</name>
    <dbReference type="NCBI Taxonomy" id="1817816"/>
    <lineage>
        <taxon>Bacteria</taxon>
        <taxon>Candidatus Coatesiibacteriota</taxon>
    </lineage>
</organism>
<reference evidence="3 4" key="1">
    <citation type="journal article" date="2016" name="Nat. Commun.">
        <title>Thousands of microbial genomes shed light on interconnected biogeochemical processes in an aquifer system.</title>
        <authorList>
            <person name="Anantharaman K."/>
            <person name="Brown C.T."/>
            <person name="Hug L.A."/>
            <person name="Sharon I."/>
            <person name="Castelle C.J."/>
            <person name="Probst A.J."/>
            <person name="Thomas B.C."/>
            <person name="Singh A."/>
            <person name="Wilkins M.J."/>
            <person name="Karaoz U."/>
            <person name="Brodie E.L."/>
            <person name="Williams K.H."/>
            <person name="Hubbard S.S."/>
            <person name="Banfield J.F."/>
        </authorList>
    </citation>
    <scope>NUCLEOTIDE SEQUENCE [LARGE SCALE GENOMIC DNA]</scope>
</reference>
<dbReference type="InterPro" id="IPR013785">
    <property type="entry name" value="Aldolase_TIM"/>
</dbReference>
<evidence type="ECO:0000256" key="1">
    <source>
        <dbReference type="ARBA" id="ARBA00022679"/>
    </source>
</evidence>
<dbReference type="AlphaFoldDB" id="A0A1F5FJ79"/>
<comment type="caution">
    <text evidence="3">The sequence shown here is derived from an EMBL/GenBank/DDBJ whole genome shotgun (WGS) entry which is preliminary data.</text>
</comment>
<evidence type="ECO:0000259" key="2">
    <source>
        <dbReference type="PROSITE" id="PS50991"/>
    </source>
</evidence>
<evidence type="ECO:0000313" key="4">
    <source>
        <dbReference type="Proteomes" id="UP000177187"/>
    </source>
</evidence>
<dbReference type="GO" id="GO:0016740">
    <property type="term" value="F:transferase activity"/>
    <property type="evidence" value="ECO:0007669"/>
    <property type="project" value="UniProtKB-KW"/>
</dbReference>
<dbReference type="SUPFAM" id="SSF51569">
    <property type="entry name" value="Aldolase"/>
    <property type="match status" value="1"/>
</dbReference>
<dbReference type="Gene3D" id="3.20.20.70">
    <property type="entry name" value="Aldolase class I"/>
    <property type="match status" value="1"/>
</dbReference>
<accession>A0A1F5FJ79</accession>
<sequence length="477" mass="53957">MSWFIKEKKSIWREPTGKKMDVADRAEPELFREAFPYTEPPMIPFDGKDVPLDPPDEIYITSTTFRDGQQARPPYTVKQTVDLFKLEHKLSGPKGILRKSEFFLYTEKDREAVRQCLDLGYDYPKVTAWIRASIGDFHLLKGMGLKETGVLTSISDYHIYRKFKKTRQQAVDGFLKVVDAALADGIEIRCHFEDITRADYYGCVIPFAQVLMERSKEAKIPITIRLCDTMGYGVPYAGAALPRSVPKLVYGLHHEAGVPKSQLEWHGHNDFYKVLINASTAWLYGCMYANGTLLGYGERTGNTPIEGLVFEYAGLRGTLDGMNTVAIHDITDYYQMNFPHRKIPSNMPFVGASFNTTSAGIHADGLSKDEEIYNIFDTTKILNRPPGIAITDKSGLAGIAYWIQSFLSGAKGADKVDKNDERVARVAAWVEKQYEEGRTTSISQQEMIEIVAKEFPAMKEEVDRLRRTGFFVQDTQQ</sequence>
<dbReference type="PROSITE" id="PS50991">
    <property type="entry name" value="PYR_CT"/>
    <property type="match status" value="1"/>
</dbReference>
<dbReference type="Proteomes" id="UP000177187">
    <property type="component" value="Unassembled WGS sequence"/>
</dbReference>
<dbReference type="Pfam" id="PF00682">
    <property type="entry name" value="HMGL-like"/>
    <property type="match status" value="1"/>
</dbReference>
<dbReference type="PANTHER" id="PTHR42880:SF1">
    <property type="entry name" value="ISOPROPYLMALATE_HOMOCITRATE_CITRAMALATE SYNTHASE FAMILY PROTEIN"/>
    <property type="match status" value="1"/>
</dbReference>
<dbReference type="STRING" id="1817816.A2Y64_06945"/>
<evidence type="ECO:0000313" key="3">
    <source>
        <dbReference type="EMBL" id="OGD79676.1"/>
    </source>
</evidence>
<dbReference type="CDD" id="cd07947">
    <property type="entry name" value="DRE_TIM_Re_CS"/>
    <property type="match status" value="1"/>
</dbReference>
<protein>
    <submittedName>
        <fullName evidence="3">2-isopropylmalate synthase</fullName>
    </submittedName>
</protein>
<dbReference type="PANTHER" id="PTHR42880">
    <property type="entry name" value="HOMOCITRATE SYNTHASE"/>
    <property type="match status" value="1"/>
</dbReference>
<name>A0A1F5FJ79_9BACT</name>
<gene>
    <name evidence="3" type="ORF">A2Y64_06945</name>
</gene>
<keyword evidence="1" id="KW-0808">Transferase</keyword>